<dbReference type="Pfam" id="PF03500">
    <property type="entry name" value="Cellsynth_D"/>
    <property type="match status" value="1"/>
</dbReference>
<sequence length="157" mass="17455">METGATFIDYYEKKSCSAQWLEFNRGMAAELSAGLPPEDLRQLFFRIGQRLAQALPIPRCRTLEELQDQFNARWDGIDWGFAVLNEEADGVAITHACSPVAAAFGPGSTDWSVGFFEGAYQTWFEAQHMPSTLRVQALQPEVQAGPRIDLRLSRAGA</sequence>
<evidence type="ECO:0000313" key="3">
    <source>
        <dbReference type="Proteomes" id="UP000281118"/>
    </source>
</evidence>
<dbReference type="Proteomes" id="UP000281118">
    <property type="component" value="Unassembled WGS sequence"/>
</dbReference>
<dbReference type="EMBL" id="RXFT01000001">
    <property type="protein sequence ID" value="RUR66475.1"/>
    <property type="molecule type" value="Genomic_DNA"/>
</dbReference>
<dbReference type="GO" id="GO:0030244">
    <property type="term" value="P:cellulose biosynthetic process"/>
    <property type="evidence" value="ECO:0007669"/>
    <property type="project" value="InterPro"/>
</dbReference>
<evidence type="ECO:0000313" key="2">
    <source>
        <dbReference type="EMBL" id="RUR66475.1"/>
    </source>
</evidence>
<dbReference type="RefSeq" id="WP_126020188.1">
    <property type="nucleotide sequence ID" value="NZ_JACIFZ010000002.1"/>
</dbReference>
<evidence type="ECO:0000313" key="1">
    <source>
        <dbReference type="EMBL" id="MBB4221516.1"/>
    </source>
</evidence>
<proteinExistence type="predicted"/>
<name>A0A433MFE3_9BURK</name>
<organism evidence="2 3">
    <name type="scientific">Variovorax guangxiensis</name>
    <dbReference type="NCBI Taxonomy" id="1775474"/>
    <lineage>
        <taxon>Bacteria</taxon>
        <taxon>Pseudomonadati</taxon>
        <taxon>Pseudomonadota</taxon>
        <taxon>Betaproteobacteria</taxon>
        <taxon>Burkholderiales</taxon>
        <taxon>Comamonadaceae</taxon>
        <taxon>Variovorax</taxon>
    </lineage>
</organism>
<dbReference type="InterPro" id="IPR038470">
    <property type="entry name" value="Cellsynth_D_sf"/>
</dbReference>
<comment type="caution">
    <text evidence="2">The sequence shown here is derived from an EMBL/GenBank/DDBJ whole genome shotgun (WGS) entry which is preliminary data.</text>
</comment>
<reference evidence="2 3" key="1">
    <citation type="submission" date="2018-12" db="EMBL/GenBank/DDBJ databases">
        <title>The genome sequences of Variovorax guangxiensis DSM 27352.</title>
        <authorList>
            <person name="Gao J."/>
            <person name="Sun J."/>
        </authorList>
    </citation>
    <scope>NUCLEOTIDE SEQUENCE [LARGE SCALE GENOMIC DNA]</scope>
    <source>
        <strain evidence="2 3">DSM 27352</strain>
    </source>
</reference>
<evidence type="ECO:0008006" key="5">
    <source>
        <dbReference type="Google" id="ProtNLM"/>
    </source>
</evidence>
<dbReference type="Gene3D" id="3.30.70.2590">
    <property type="match status" value="1"/>
</dbReference>
<dbReference type="OrthoDB" id="8963422at2"/>
<dbReference type="InterPro" id="IPR022798">
    <property type="entry name" value="BcsD_bac"/>
</dbReference>
<dbReference type="AlphaFoldDB" id="A0A433MFE3"/>
<dbReference type="EMBL" id="JACIFZ010000002">
    <property type="protein sequence ID" value="MBB4221516.1"/>
    <property type="molecule type" value="Genomic_DNA"/>
</dbReference>
<dbReference type="Proteomes" id="UP000524450">
    <property type="component" value="Unassembled WGS sequence"/>
</dbReference>
<evidence type="ECO:0000313" key="4">
    <source>
        <dbReference type="Proteomes" id="UP000524450"/>
    </source>
</evidence>
<gene>
    <name evidence="2" type="ORF">EJP67_05300</name>
    <name evidence="1" type="ORF">GGD71_002276</name>
</gene>
<reference evidence="1 4" key="2">
    <citation type="submission" date="2020-08" db="EMBL/GenBank/DDBJ databases">
        <title>Genomic Encyclopedia of Type Strains, Phase IV (KMG-V): Genome sequencing to study the core and pangenomes of soil and plant-associated prokaryotes.</title>
        <authorList>
            <person name="Whitman W."/>
        </authorList>
    </citation>
    <scope>NUCLEOTIDE SEQUENCE [LARGE SCALE GENOMIC DNA]</scope>
    <source>
        <strain evidence="1 4">34/80</strain>
    </source>
</reference>
<protein>
    <recommendedName>
        <fullName evidence="5">Cellulose synthase</fullName>
    </recommendedName>
</protein>
<accession>A0A433MFE3</accession>